<reference evidence="2 3" key="1">
    <citation type="submission" date="2020-04" db="EMBL/GenBank/DDBJ databases">
        <authorList>
            <person name="Laetsch R D."/>
            <person name="Stevens L."/>
            <person name="Kumar S."/>
            <person name="Blaxter L. M."/>
        </authorList>
    </citation>
    <scope>NUCLEOTIDE SEQUENCE [LARGE SCALE GENOMIC DNA]</scope>
</reference>
<proteinExistence type="predicted"/>
<feature type="region of interest" description="Disordered" evidence="1">
    <location>
        <begin position="396"/>
        <end position="417"/>
    </location>
</feature>
<feature type="compositionally biased region" description="Basic and acidic residues" evidence="1">
    <location>
        <begin position="146"/>
        <end position="157"/>
    </location>
</feature>
<feature type="compositionally biased region" description="Polar residues" evidence="1">
    <location>
        <begin position="98"/>
        <end position="111"/>
    </location>
</feature>
<feature type="compositionally biased region" description="Basic residues" evidence="1">
    <location>
        <begin position="1"/>
        <end position="13"/>
    </location>
</feature>
<evidence type="ECO:0000256" key="1">
    <source>
        <dbReference type="SAM" id="MobiDB-lite"/>
    </source>
</evidence>
<evidence type="ECO:0000313" key="2">
    <source>
        <dbReference type="EMBL" id="CAB3404600.1"/>
    </source>
</evidence>
<accession>A0A8S1F274</accession>
<name>A0A8S1F274_9PELO</name>
<dbReference type="OrthoDB" id="5859207at2759"/>
<dbReference type="Proteomes" id="UP000494206">
    <property type="component" value="Unassembled WGS sequence"/>
</dbReference>
<organism evidence="2 3">
    <name type="scientific">Caenorhabditis bovis</name>
    <dbReference type="NCBI Taxonomy" id="2654633"/>
    <lineage>
        <taxon>Eukaryota</taxon>
        <taxon>Metazoa</taxon>
        <taxon>Ecdysozoa</taxon>
        <taxon>Nematoda</taxon>
        <taxon>Chromadorea</taxon>
        <taxon>Rhabditida</taxon>
        <taxon>Rhabditina</taxon>
        <taxon>Rhabditomorpha</taxon>
        <taxon>Rhabditoidea</taxon>
        <taxon>Rhabditidae</taxon>
        <taxon>Peloderinae</taxon>
        <taxon>Caenorhabditis</taxon>
    </lineage>
</organism>
<dbReference type="AlphaFoldDB" id="A0A8S1F274"/>
<evidence type="ECO:0000313" key="3">
    <source>
        <dbReference type="Proteomes" id="UP000494206"/>
    </source>
</evidence>
<comment type="caution">
    <text evidence="2">The sequence shown here is derived from an EMBL/GenBank/DDBJ whole genome shotgun (WGS) entry which is preliminary data.</text>
</comment>
<feature type="region of interest" description="Disordered" evidence="1">
    <location>
        <begin position="1"/>
        <end position="29"/>
    </location>
</feature>
<sequence length="417" mass="47082">MASSKHRQHRRHSIASVESPLHDYRKLPRPQVLPKDDIVISNEYALNDFDNPDDETRFFRRSRGSARASRWVQEQTRRSNEEVTDLMTTMLMSFVLKQPTNSNNDNRQALSRSKRMAFPVSTSAGELKKNETKKKDKYHIIANNLKKKESKSVEDPIRQPSRLPIRTNPPKNTRHKMNECRDRGFSPPDSKTQQNAYAFRAIRHISPASGSATATDDSRRSSAMSDEGPKRGDSPASSVDSRNELTIHISGISMSSRSSEPRLKKVTFESSPYVISNSFLGDRAVLVRRGSGTAVRRLLISDGANLQASPHLFANTKVLAPHDEVSGGDWWTPCEVPTACDLLLTGDQLHSTDNRANAAIERMQTKPNIRRLVRRRSTSDKSRIIAYRNTGFLSSSQERRKGDSSRMSLSVDRPSYY</sequence>
<gene>
    <name evidence="2" type="ORF">CBOVIS_LOCUS6904</name>
</gene>
<feature type="region of interest" description="Disordered" evidence="1">
    <location>
        <begin position="98"/>
        <end position="242"/>
    </location>
</feature>
<protein>
    <submittedName>
        <fullName evidence="2">Uncharacterized protein</fullName>
    </submittedName>
</protein>
<dbReference type="EMBL" id="CADEPM010000004">
    <property type="protein sequence ID" value="CAB3404600.1"/>
    <property type="molecule type" value="Genomic_DNA"/>
</dbReference>
<keyword evidence="3" id="KW-1185">Reference proteome</keyword>